<evidence type="ECO:0000313" key="2">
    <source>
        <dbReference type="EMBL" id="MDX8152119.1"/>
    </source>
</evidence>
<dbReference type="Proteomes" id="UP001277761">
    <property type="component" value="Unassembled WGS sequence"/>
</dbReference>
<proteinExistence type="predicted"/>
<protein>
    <recommendedName>
        <fullName evidence="4">DUF429 domain-containing protein</fullName>
    </recommendedName>
</protein>
<accession>A0ABU4VLZ6</accession>
<evidence type="ECO:0008006" key="4">
    <source>
        <dbReference type="Google" id="ProtNLM"/>
    </source>
</evidence>
<name>A0ABU4VLZ6_9ACTN</name>
<keyword evidence="3" id="KW-1185">Reference proteome</keyword>
<feature type="compositionally biased region" description="Low complexity" evidence="1">
    <location>
        <begin position="221"/>
        <end position="237"/>
    </location>
</feature>
<evidence type="ECO:0000256" key="1">
    <source>
        <dbReference type="SAM" id="MobiDB-lite"/>
    </source>
</evidence>
<comment type="caution">
    <text evidence="2">The sequence shown here is derived from an EMBL/GenBank/DDBJ whole genome shotgun (WGS) entry which is preliminary data.</text>
</comment>
<sequence length="358" mass="37370">MDVVAIDWSGRATGAERFLWTAHVRDGRLLALEDGRDRTAAIDAVITLGGRCDALLVGLDFSFSFPAWWCAARGWRTAPEVWAAMHDEGEGLLAACAPPLWGRPGTRAQTLGPPLRRTEARHPGAKSTFQIGGAGAVGTGAVRGMPNLLRLRDAGFAVWPFDPAGPRTVVEVYPRTAAAVLARAGASAVACRAASRARTPADTRGPDPPMVARADRDASGARTPADTPEPDAPTTARAGRDQSGAWTGADTARPGGGHWTTPADRVLVKGREDHRRAFLAAHLADQDAALLERAARSEDAFDATVAAFALAHDVATTGAPAARSCSGPAPGPRRAALPVRVDPTTRIEGEILPAPPGP</sequence>
<feature type="region of interest" description="Disordered" evidence="1">
    <location>
        <begin position="193"/>
        <end position="262"/>
    </location>
</feature>
<feature type="region of interest" description="Disordered" evidence="1">
    <location>
        <begin position="112"/>
        <end position="132"/>
    </location>
</feature>
<dbReference type="RefSeq" id="WP_319954274.1">
    <property type="nucleotide sequence ID" value="NZ_JAXAVX010000004.1"/>
</dbReference>
<reference evidence="2 3" key="1">
    <citation type="submission" date="2023-11" db="EMBL/GenBank/DDBJ databases">
        <authorList>
            <person name="Xu M."/>
            <person name="Jiang T."/>
        </authorList>
    </citation>
    <scope>NUCLEOTIDE SEQUENCE [LARGE SCALE GENOMIC DNA]</scope>
    <source>
        <strain evidence="2 3">SD</strain>
    </source>
</reference>
<evidence type="ECO:0000313" key="3">
    <source>
        <dbReference type="Proteomes" id="UP001277761"/>
    </source>
</evidence>
<organism evidence="2 3">
    <name type="scientific">Patulibacter brassicae</name>
    <dbReference type="NCBI Taxonomy" id="1705717"/>
    <lineage>
        <taxon>Bacteria</taxon>
        <taxon>Bacillati</taxon>
        <taxon>Actinomycetota</taxon>
        <taxon>Thermoleophilia</taxon>
        <taxon>Solirubrobacterales</taxon>
        <taxon>Patulibacteraceae</taxon>
        <taxon>Patulibacter</taxon>
    </lineage>
</organism>
<dbReference type="EMBL" id="JAXAVX010000004">
    <property type="protein sequence ID" value="MDX8152119.1"/>
    <property type="molecule type" value="Genomic_DNA"/>
</dbReference>
<gene>
    <name evidence="2" type="ORF">SK069_10980</name>
</gene>